<dbReference type="Gene3D" id="1.10.287.130">
    <property type="match status" value="1"/>
</dbReference>
<reference evidence="7 8" key="1">
    <citation type="submission" date="2024-04" db="EMBL/GenBank/DDBJ databases">
        <title>Novel species of the genus Ideonella isolated from streams.</title>
        <authorList>
            <person name="Lu H."/>
        </authorList>
    </citation>
    <scope>NUCLEOTIDE SEQUENCE [LARGE SCALE GENOMIC DNA]</scope>
    <source>
        <strain evidence="7 8">BYS139W</strain>
    </source>
</reference>
<gene>
    <name evidence="7" type="ORF">AACH11_04345</name>
</gene>
<dbReference type="Pfam" id="PF13188">
    <property type="entry name" value="PAS_8"/>
    <property type="match status" value="1"/>
</dbReference>
<dbReference type="SMART" id="SM00387">
    <property type="entry name" value="HATPase_c"/>
    <property type="match status" value="1"/>
</dbReference>
<dbReference type="RefSeq" id="WP_341372968.1">
    <property type="nucleotide sequence ID" value="NZ_JBBUTF010000003.1"/>
</dbReference>
<dbReference type="GO" id="GO:0005524">
    <property type="term" value="F:ATP binding"/>
    <property type="evidence" value="ECO:0007669"/>
    <property type="project" value="UniProtKB-KW"/>
</dbReference>
<dbReference type="Gene3D" id="3.30.450.20">
    <property type="entry name" value="PAS domain"/>
    <property type="match status" value="1"/>
</dbReference>
<dbReference type="SMART" id="SM00086">
    <property type="entry name" value="PAC"/>
    <property type="match status" value="1"/>
</dbReference>
<feature type="domain" description="PAC" evidence="6">
    <location>
        <begin position="173"/>
        <end position="225"/>
    </location>
</feature>
<feature type="domain" description="Histidine kinase" evidence="4">
    <location>
        <begin position="238"/>
        <end position="451"/>
    </location>
</feature>
<accession>A0ABU9B8V0</accession>
<dbReference type="InterPro" id="IPR036890">
    <property type="entry name" value="HATPase_C_sf"/>
</dbReference>
<evidence type="ECO:0000259" key="6">
    <source>
        <dbReference type="PROSITE" id="PS50113"/>
    </source>
</evidence>
<dbReference type="InterPro" id="IPR005467">
    <property type="entry name" value="His_kinase_dom"/>
</dbReference>
<keyword evidence="7" id="KW-0067">ATP-binding</keyword>
<feature type="domain" description="PAS" evidence="5">
    <location>
        <begin position="113"/>
        <end position="151"/>
    </location>
</feature>
<evidence type="ECO:0000313" key="7">
    <source>
        <dbReference type="EMBL" id="MEK8025190.1"/>
    </source>
</evidence>
<dbReference type="InterPro" id="IPR036097">
    <property type="entry name" value="HisK_dim/P_sf"/>
</dbReference>
<dbReference type="PROSITE" id="PS50109">
    <property type="entry name" value="HIS_KIN"/>
    <property type="match status" value="1"/>
</dbReference>
<keyword evidence="3" id="KW-0597">Phosphoprotein</keyword>
<dbReference type="CDD" id="cd00082">
    <property type="entry name" value="HisKA"/>
    <property type="match status" value="1"/>
</dbReference>
<dbReference type="Proteomes" id="UP001368500">
    <property type="component" value="Unassembled WGS sequence"/>
</dbReference>
<dbReference type="SUPFAM" id="SSF55874">
    <property type="entry name" value="ATPase domain of HSP90 chaperone/DNA topoisomerase II/histidine kinase"/>
    <property type="match status" value="1"/>
</dbReference>
<dbReference type="InterPro" id="IPR000014">
    <property type="entry name" value="PAS"/>
</dbReference>
<dbReference type="PANTHER" id="PTHR43065:SF42">
    <property type="entry name" value="TWO-COMPONENT SENSOR PPRA"/>
    <property type="match status" value="1"/>
</dbReference>
<dbReference type="InterPro" id="IPR000700">
    <property type="entry name" value="PAS-assoc_C"/>
</dbReference>
<evidence type="ECO:0000259" key="4">
    <source>
        <dbReference type="PROSITE" id="PS50109"/>
    </source>
</evidence>
<name>A0ABU9B8V0_9BURK</name>
<dbReference type="SMART" id="SM00388">
    <property type="entry name" value="HisKA"/>
    <property type="match status" value="1"/>
</dbReference>
<evidence type="ECO:0000256" key="2">
    <source>
        <dbReference type="ARBA" id="ARBA00012438"/>
    </source>
</evidence>
<dbReference type="EC" id="2.7.13.3" evidence="2"/>
<dbReference type="InterPro" id="IPR001610">
    <property type="entry name" value="PAC"/>
</dbReference>
<dbReference type="InterPro" id="IPR035965">
    <property type="entry name" value="PAS-like_dom_sf"/>
</dbReference>
<comment type="catalytic activity">
    <reaction evidence="1">
        <text>ATP + protein L-histidine = ADP + protein N-phospho-L-histidine.</text>
        <dbReference type="EC" id="2.7.13.3"/>
    </reaction>
</comment>
<proteinExistence type="predicted"/>
<evidence type="ECO:0000259" key="5">
    <source>
        <dbReference type="PROSITE" id="PS50112"/>
    </source>
</evidence>
<dbReference type="InterPro" id="IPR004358">
    <property type="entry name" value="Sig_transdc_His_kin-like_C"/>
</dbReference>
<dbReference type="Pfam" id="PF02518">
    <property type="entry name" value="HATPase_c"/>
    <property type="match status" value="1"/>
</dbReference>
<evidence type="ECO:0000256" key="3">
    <source>
        <dbReference type="ARBA" id="ARBA00022553"/>
    </source>
</evidence>
<evidence type="ECO:0000313" key="8">
    <source>
        <dbReference type="Proteomes" id="UP001368500"/>
    </source>
</evidence>
<dbReference type="SUPFAM" id="SSF47384">
    <property type="entry name" value="Homodimeric domain of signal transducing histidine kinase"/>
    <property type="match status" value="1"/>
</dbReference>
<protein>
    <recommendedName>
        <fullName evidence="2">histidine kinase</fullName>
        <ecNumber evidence="2">2.7.13.3</ecNumber>
    </recommendedName>
</protein>
<dbReference type="EMBL" id="JBBUTF010000003">
    <property type="protein sequence ID" value="MEK8025190.1"/>
    <property type="molecule type" value="Genomic_DNA"/>
</dbReference>
<dbReference type="Gene3D" id="3.30.565.10">
    <property type="entry name" value="Histidine kinase-like ATPase, C-terminal domain"/>
    <property type="match status" value="1"/>
</dbReference>
<keyword evidence="8" id="KW-1185">Reference proteome</keyword>
<dbReference type="SUPFAM" id="SSF55785">
    <property type="entry name" value="PYP-like sensor domain (PAS domain)"/>
    <property type="match status" value="1"/>
</dbReference>
<keyword evidence="7" id="KW-0547">Nucleotide-binding</keyword>
<dbReference type="PROSITE" id="PS50113">
    <property type="entry name" value="PAC"/>
    <property type="match status" value="1"/>
</dbReference>
<dbReference type="Pfam" id="PF00512">
    <property type="entry name" value="HisKA"/>
    <property type="match status" value="1"/>
</dbReference>
<dbReference type="PRINTS" id="PR00344">
    <property type="entry name" value="BCTRLSENSOR"/>
</dbReference>
<evidence type="ECO:0000256" key="1">
    <source>
        <dbReference type="ARBA" id="ARBA00000085"/>
    </source>
</evidence>
<sequence length="605" mass="65154">MPACVDDLISEYRDLLVRYIRAGNDFDREDVLLAVDRLARRLPRQTSMDDSLAIHTAAKRRLAADWSNAPAGSPERAGWLSLARGDVMPMMLALILPQQLAEHQQAERRWQAEHARLAAVFEQTEDLVLMFDAAGRIDYLNPAFTRATGWNLQTARAGTAAVWRVPLPAQGTHHVEIDQPRLDGSCFPAAWSVSPVHDGDGQLLNHVAIGRDIGDQRQLEEALRQNDRLRAVATLAAGISHDFNNLLGSIQGLTELCQALTPADAPLARHLGGIHGATLRAAELVSQMLSFARERAPRREVFDAAAWLQDLVPLLGAALPRQVRLVLSTAPGLTLHGDRGMLEQVVLNLVKNGGYAMRERGGELRLALVGQTGADGRPRTCLWVQDQGEGIPPELLPRIFDPFFTTKPVGAGTGLGLSAAHGIVRQHQGELTVHATSPAGSTFVLSLPAQAEDPPTAVDDRHPATLAAPASAASAVRDAAEGGPPGARALASGIPAVRVASWYEVDGDDRIVAVSPDWDAFALANAGAACTAVQVIGRTVPEIVEGEDNRQHLRALVAQVRHGDGPCRLVYRCDSPTEKRRVEMVLRSVGAGHVRIEHLQLAPGR</sequence>
<dbReference type="InterPro" id="IPR003661">
    <property type="entry name" value="HisK_dim/P_dom"/>
</dbReference>
<dbReference type="PANTHER" id="PTHR43065">
    <property type="entry name" value="SENSOR HISTIDINE KINASE"/>
    <property type="match status" value="1"/>
</dbReference>
<dbReference type="InterPro" id="IPR003594">
    <property type="entry name" value="HATPase_dom"/>
</dbReference>
<dbReference type="PROSITE" id="PS50112">
    <property type="entry name" value="PAS"/>
    <property type="match status" value="1"/>
</dbReference>
<comment type="caution">
    <text evidence="7">The sequence shown here is derived from an EMBL/GenBank/DDBJ whole genome shotgun (WGS) entry which is preliminary data.</text>
</comment>
<organism evidence="7 8">
    <name type="scientific">Pseudaquabacterium rugosum</name>
    <dbReference type="NCBI Taxonomy" id="2984194"/>
    <lineage>
        <taxon>Bacteria</taxon>
        <taxon>Pseudomonadati</taxon>
        <taxon>Pseudomonadota</taxon>
        <taxon>Betaproteobacteria</taxon>
        <taxon>Burkholderiales</taxon>
        <taxon>Sphaerotilaceae</taxon>
        <taxon>Pseudaquabacterium</taxon>
    </lineage>
</organism>